<feature type="compositionally biased region" description="Basic and acidic residues" evidence="1">
    <location>
        <begin position="216"/>
        <end position="229"/>
    </location>
</feature>
<feature type="region of interest" description="Disordered" evidence="1">
    <location>
        <begin position="62"/>
        <end position="136"/>
    </location>
</feature>
<reference evidence="3" key="1">
    <citation type="submission" date="2022-11" db="UniProtKB">
        <authorList>
            <consortium name="WormBaseParasite"/>
        </authorList>
    </citation>
    <scope>IDENTIFICATION</scope>
</reference>
<evidence type="ECO:0000313" key="2">
    <source>
        <dbReference type="Proteomes" id="UP000887540"/>
    </source>
</evidence>
<feature type="compositionally biased region" description="Polar residues" evidence="1">
    <location>
        <begin position="258"/>
        <end position="267"/>
    </location>
</feature>
<dbReference type="WBParaSite" id="ACRNAN_scaffold1302.g30293.t1">
    <property type="protein sequence ID" value="ACRNAN_scaffold1302.g30293.t1"/>
    <property type="gene ID" value="ACRNAN_scaffold1302.g30293"/>
</dbReference>
<name>A0A914CRG9_9BILA</name>
<feature type="region of interest" description="Disordered" evidence="1">
    <location>
        <begin position="169"/>
        <end position="267"/>
    </location>
</feature>
<accession>A0A914CRG9</accession>
<organism evidence="2 3">
    <name type="scientific">Acrobeloides nanus</name>
    <dbReference type="NCBI Taxonomy" id="290746"/>
    <lineage>
        <taxon>Eukaryota</taxon>
        <taxon>Metazoa</taxon>
        <taxon>Ecdysozoa</taxon>
        <taxon>Nematoda</taxon>
        <taxon>Chromadorea</taxon>
        <taxon>Rhabditida</taxon>
        <taxon>Tylenchina</taxon>
        <taxon>Cephalobomorpha</taxon>
        <taxon>Cephaloboidea</taxon>
        <taxon>Cephalobidae</taxon>
        <taxon>Acrobeloides</taxon>
    </lineage>
</organism>
<evidence type="ECO:0000313" key="3">
    <source>
        <dbReference type="WBParaSite" id="ACRNAN_scaffold1302.g30293.t1"/>
    </source>
</evidence>
<protein>
    <submittedName>
        <fullName evidence="3">Uncharacterized protein</fullName>
    </submittedName>
</protein>
<feature type="compositionally biased region" description="Polar residues" evidence="1">
    <location>
        <begin position="125"/>
        <end position="136"/>
    </location>
</feature>
<sequence>MRGGRCVSHVRSAREQYRNLSSWTRLSLDHEIEVGAGGASRFDIKSTRGGAVVTPSLRRMTSVSNNSSEISRKKSVPRDMASFAENPDGGGFVSTLRRKKQTDTHKKITRNSTSPSHAKLDLQKSNHSRTSVSPTRNKIEPTINIMHQTTHRQQPQRQMSAIVNHNHTRSDVGHRISESSSSRTPSMPTTPTSPFPGSHTTSPWATPKYTQTYTYERQERLSAPRERFHSNSVPTRKISVQTDDGLLSDKNVIESHNKSALVNQDRS</sequence>
<keyword evidence="2" id="KW-1185">Reference proteome</keyword>
<dbReference type="Proteomes" id="UP000887540">
    <property type="component" value="Unplaced"/>
</dbReference>
<evidence type="ECO:0000256" key="1">
    <source>
        <dbReference type="SAM" id="MobiDB-lite"/>
    </source>
</evidence>
<feature type="compositionally biased region" description="Low complexity" evidence="1">
    <location>
        <begin position="178"/>
        <end position="203"/>
    </location>
</feature>
<dbReference type="AlphaFoldDB" id="A0A914CRG9"/>
<proteinExistence type="predicted"/>
<feature type="compositionally biased region" description="Polar residues" evidence="1">
    <location>
        <begin position="230"/>
        <end position="242"/>
    </location>
</feature>